<dbReference type="GO" id="GO:0043022">
    <property type="term" value="F:ribosome binding"/>
    <property type="evidence" value="ECO:0007669"/>
    <property type="project" value="TreeGrafter"/>
</dbReference>
<feature type="region of interest" description="Disordered" evidence="9">
    <location>
        <begin position="236"/>
        <end position="325"/>
    </location>
</feature>
<protein>
    <recommendedName>
        <fullName evidence="4">Signal recognition particle subunit SRP72</fullName>
    </recommendedName>
</protein>
<evidence type="ECO:0000256" key="6">
    <source>
        <dbReference type="ARBA" id="ARBA00022824"/>
    </source>
</evidence>
<dbReference type="GO" id="GO:0006614">
    <property type="term" value="P:SRP-dependent cotranslational protein targeting to membrane"/>
    <property type="evidence" value="ECO:0007669"/>
    <property type="project" value="InterPro"/>
</dbReference>
<dbReference type="Gene3D" id="1.25.40.10">
    <property type="entry name" value="Tetratricopeptide repeat domain"/>
    <property type="match status" value="1"/>
</dbReference>
<reference evidence="11 12" key="1">
    <citation type="journal article" date="2016" name="Mol. Biol. Evol.">
        <title>Comparative Genomics of Early-Diverging Mushroom-Forming Fungi Provides Insights into the Origins of Lignocellulose Decay Capabilities.</title>
        <authorList>
            <person name="Nagy L.G."/>
            <person name="Riley R."/>
            <person name="Tritt A."/>
            <person name="Adam C."/>
            <person name="Daum C."/>
            <person name="Floudas D."/>
            <person name="Sun H."/>
            <person name="Yadav J.S."/>
            <person name="Pangilinan J."/>
            <person name="Larsson K.H."/>
            <person name="Matsuura K."/>
            <person name="Barry K."/>
            <person name="Labutti K."/>
            <person name="Kuo R."/>
            <person name="Ohm R.A."/>
            <person name="Bhattacharya S.S."/>
            <person name="Shirouzu T."/>
            <person name="Yoshinaga Y."/>
            <person name="Martin F.M."/>
            <person name="Grigoriev I.V."/>
            <person name="Hibbett D.S."/>
        </authorList>
    </citation>
    <scope>NUCLEOTIDE SEQUENCE [LARGE SCALE GENOMIC DNA]</scope>
    <source>
        <strain evidence="11 12">L-15889</strain>
    </source>
</reference>
<evidence type="ECO:0000313" key="11">
    <source>
        <dbReference type="EMBL" id="KZT65424.1"/>
    </source>
</evidence>
<accession>A0A165MA94</accession>
<dbReference type="AlphaFoldDB" id="A0A165MA94"/>
<dbReference type="STRING" id="1314783.A0A165MA94"/>
<dbReference type="Pfam" id="PF08492">
    <property type="entry name" value="SRP72"/>
    <property type="match status" value="1"/>
</dbReference>
<gene>
    <name evidence="11" type="ORF">DAEQUDRAFT_676878</name>
</gene>
<dbReference type="Pfam" id="PF17004">
    <property type="entry name" value="SRP_TPR_like"/>
    <property type="match status" value="1"/>
</dbReference>
<dbReference type="InterPro" id="IPR026270">
    <property type="entry name" value="SRP72"/>
</dbReference>
<organism evidence="11 12">
    <name type="scientific">Daedalea quercina L-15889</name>
    <dbReference type="NCBI Taxonomy" id="1314783"/>
    <lineage>
        <taxon>Eukaryota</taxon>
        <taxon>Fungi</taxon>
        <taxon>Dikarya</taxon>
        <taxon>Basidiomycota</taxon>
        <taxon>Agaricomycotina</taxon>
        <taxon>Agaricomycetes</taxon>
        <taxon>Polyporales</taxon>
        <taxon>Fomitopsis</taxon>
    </lineage>
</organism>
<keyword evidence="12" id="KW-1185">Reference proteome</keyword>
<keyword evidence="5" id="KW-0963">Cytoplasm</keyword>
<proteinExistence type="inferred from homology"/>
<dbReference type="PANTHER" id="PTHR14094">
    <property type="entry name" value="SIGNAL RECOGNITION PARTICLE 72"/>
    <property type="match status" value="1"/>
</dbReference>
<feature type="compositionally biased region" description="Gly residues" evidence="9">
    <location>
        <begin position="308"/>
        <end position="317"/>
    </location>
</feature>
<evidence type="ECO:0000256" key="3">
    <source>
        <dbReference type="ARBA" id="ARBA00007676"/>
    </source>
</evidence>
<dbReference type="OrthoDB" id="5421607at2759"/>
<feature type="compositionally biased region" description="Basic and acidic residues" evidence="9">
    <location>
        <begin position="269"/>
        <end position="279"/>
    </location>
</feature>
<dbReference type="GO" id="GO:0008312">
    <property type="term" value="F:7S RNA binding"/>
    <property type="evidence" value="ECO:0007669"/>
    <property type="project" value="InterPro"/>
</dbReference>
<comment type="similarity">
    <text evidence="3">Belongs to the SRP72 family.</text>
</comment>
<dbReference type="PANTHER" id="PTHR14094:SF9">
    <property type="entry name" value="SIGNAL RECOGNITION PARTICLE SUBUNIT SRP72"/>
    <property type="match status" value="1"/>
</dbReference>
<feature type="region of interest" description="Disordered" evidence="9">
    <location>
        <begin position="1"/>
        <end position="35"/>
    </location>
</feature>
<evidence type="ECO:0000256" key="1">
    <source>
        <dbReference type="ARBA" id="ARBA00004240"/>
    </source>
</evidence>
<evidence type="ECO:0000256" key="5">
    <source>
        <dbReference type="ARBA" id="ARBA00022490"/>
    </source>
</evidence>
<feature type="compositionally biased region" description="Low complexity" evidence="9">
    <location>
        <begin position="18"/>
        <end position="35"/>
    </location>
</feature>
<keyword evidence="6" id="KW-0256">Endoplasmic reticulum</keyword>
<evidence type="ECO:0000256" key="2">
    <source>
        <dbReference type="ARBA" id="ARBA00004496"/>
    </source>
</evidence>
<dbReference type="GO" id="GO:0005786">
    <property type="term" value="C:signal recognition particle, endoplasmic reticulum targeting"/>
    <property type="evidence" value="ECO:0007669"/>
    <property type="project" value="UniProtKB-KW"/>
</dbReference>
<dbReference type="Proteomes" id="UP000076727">
    <property type="component" value="Unassembled WGS sequence"/>
</dbReference>
<dbReference type="InterPro" id="IPR013699">
    <property type="entry name" value="Signal_recog_part_SRP72_RNA-bd"/>
</dbReference>
<keyword evidence="8" id="KW-0687">Ribonucleoprotein</keyword>
<dbReference type="InterPro" id="IPR031545">
    <property type="entry name" value="SRP72_TPR-like"/>
</dbReference>
<dbReference type="GO" id="GO:0005783">
    <property type="term" value="C:endoplasmic reticulum"/>
    <property type="evidence" value="ECO:0007669"/>
    <property type="project" value="UniProtKB-SubCell"/>
</dbReference>
<feature type="domain" description="Signal recognition particle SRP72 subunit RNA-binding" evidence="10">
    <location>
        <begin position="245"/>
        <end position="282"/>
    </location>
</feature>
<evidence type="ECO:0000256" key="9">
    <source>
        <dbReference type="SAM" id="MobiDB-lite"/>
    </source>
</evidence>
<dbReference type="SUPFAM" id="SSF48452">
    <property type="entry name" value="TPR-like"/>
    <property type="match status" value="1"/>
</dbReference>
<keyword evidence="7" id="KW-0733">Signal recognition particle</keyword>
<evidence type="ECO:0000259" key="10">
    <source>
        <dbReference type="Pfam" id="PF08492"/>
    </source>
</evidence>
<evidence type="ECO:0000256" key="8">
    <source>
        <dbReference type="ARBA" id="ARBA00023274"/>
    </source>
</evidence>
<evidence type="ECO:0000256" key="4">
    <source>
        <dbReference type="ARBA" id="ARBA00018350"/>
    </source>
</evidence>
<comment type="subcellular location">
    <subcellularLocation>
        <location evidence="2">Cytoplasm</location>
    </subcellularLocation>
    <subcellularLocation>
        <location evidence="1">Endoplasmic reticulum</location>
    </subcellularLocation>
</comment>
<name>A0A165MA94_9APHY</name>
<dbReference type="EMBL" id="KV429106">
    <property type="protein sequence ID" value="KZT65424.1"/>
    <property type="molecule type" value="Genomic_DNA"/>
</dbReference>
<evidence type="ECO:0000313" key="12">
    <source>
        <dbReference type="Proteomes" id="UP000076727"/>
    </source>
</evidence>
<sequence>MVPKPSTPQKGLKHSSASSHKQPKSTPTKKQPLSPSDRLKRLFTSLCAQIDGGYFANAIKTCDKILRIDLRDQDALQTKLFLLLQTEQYAAALTLISNANKQSGKDENDVFSFEKAYTLHRLHREDDATEVLKALKEEGDEEENRGFVHLEAQLSYRGGEYQTAYDLYNTLLDTAEPHSDEQADILTNLSAAQAHLDFLTSGYLTSLSELPQPLTDSLEFAPPPLAVVPSIPTAVAQGKDVPQSAVQQKKPRTRRIPKGVVPGATPPPDPERWLKKSERSSYLQAHARRRRGGGGATQGVVETPGTSSGAGSGGGASKGKKKGKK</sequence>
<dbReference type="InterPro" id="IPR011990">
    <property type="entry name" value="TPR-like_helical_dom_sf"/>
</dbReference>
<evidence type="ECO:0000256" key="7">
    <source>
        <dbReference type="ARBA" id="ARBA00023135"/>
    </source>
</evidence>